<feature type="domain" description="Major facilitator superfamily (MFS) profile" evidence="9">
    <location>
        <begin position="17"/>
        <end position="425"/>
    </location>
</feature>
<comment type="caution">
    <text evidence="10">The sequence shown here is derived from an EMBL/GenBank/DDBJ whole genome shotgun (WGS) entry which is preliminary data.</text>
</comment>
<dbReference type="EMBL" id="AYXO01000012">
    <property type="protein sequence ID" value="ETA07541.1"/>
    <property type="molecule type" value="Genomic_DNA"/>
</dbReference>
<evidence type="ECO:0000313" key="11">
    <source>
        <dbReference type="Proteomes" id="UP000035035"/>
    </source>
</evidence>
<feature type="region of interest" description="Disordered" evidence="7">
    <location>
        <begin position="431"/>
        <end position="465"/>
    </location>
</feature>
<feature type="transmembrane region" description="Helical" evidence="8">
    <location>
        <begin position="17"/>
        <end position="43"/>
    </location>
</feature>
<dbReference type="Proteomes" id="UP000035035">
    <property type="component" value="Unassembled WGS sequence"/>
</dbReference>
<dbReference type="PANTHER" id="PTHR43045:SF1">
    <property type="entry name" value="SHIKIMATE TRANSPORTER"/>
    <property type="match status" value="1"/>
</dbReference>
<evidence type="ECO:0000256" key="3">
    <source>
        <dbReference type="ARBA" id="ARBA00022475"/>
    </source>
</evidence>
<dbReference type="PATRIC" id="fig|1423140.3.peg.1867"/>
<feature type="transmembrane region" description="Helical" evidence="8">
    <location>
        <begin position="55"/>
        <end position="78"/>
    </location>
</feature>
<feature type="transmembrane region" description="Helical" evidence="8">
    <location>
        <begin position="90"/>
        <end position="108"/>
    </location>
</feature>
<feature type="transmembrane region" description="Helical" evidence="8">
    <location>
        <begin position="334"/>
        <end position="355"/>
    </location>
</feature>
<keyword evidence="11" id="KW-1185">Reference proteome</keyword>
<feature type="transmembrane region" description="Helical" evidence="8">
    <location>
        <begin position="405"/>
        <end position="424"/>
    </location>
</feature>
<dbReference type="HOGENOM" id="CLU_001265_39_5_11"/>
<dbReference type="InterPro" id="IPR005828">
    <property type="entry name" value="MFS_sugar_transport-like"/>
</dbReference>
<feature type="transmembrane region" description="Helical" evidence="8">
    <location>
        <begin position="191"/>
        <end position="212"/>
    </location>
</feature>
<dbReference type="GO" id="GO:0005886">
    <property type="term" value="C:plasma membrane"/>
    <property type="evidence" value="ECO:0007669"/>
    <property type="project" value="UniProtKB-SubCell"/>
</dbReference>
<proteinExistence type="predicted"/>
<evidence type="ECO:0000256" key="8">
    <source>
        <dbReference type="SAM" id="Phobius"/>
    </source>
</evidence>
<keyword evidence="6 8" id="KW-0472">Membrane</keyword>
<organism evidence="10 11">
    <name type="scientific">Gordonia alkanivorans CGMCC 6845</name>
    <dbReference type="NCBI Taxonomy" id="1423140"/>
    <lineage>
        <taxon>Bacteria</taxon>
        <taxon>Bacillati</taxon>
        <taxon>Actinomycetota</taxon>
        <taxon>Actinomycetes</taxon>
        <taxon>Mycobacteriales</taxon>
        <taxon>Gordoniaceae</taxon>
        <taxon>Gordonia</taxon>
    </lineage>
</organism>
<sequence length="465" mass="49054">MTDTTSPSFGTKQQKRAALASLVGTTVEWFDFFIYATAASLVFSTVFFPDLGDNVGLLASFATLGVAFLARPVGAFIFGHLGDRVGRRTTLIITLSVMGGSTGLIGLLPTWDAIGIWAPILLTSLRFLQGVAVGGEWGGAVLMSVENAPKSRIRFYGSMPQIASPLALVLATVVMYFVAKLPEDDLMSWGWRIPFLTGFLLVVIGMVIRLGVSESEEFEAVKDKGEVKGHPVLDVLRTMPGRVVAGVGLQASVIVLFYLITTYMLSMAVDSHGFTRSDTLMILLVAAVVDLLAMVAVGVLSDKFSAWKMFTAGVVFTGLFAFPLFALYDTGNVALMTVAFTLALVLGHATTYAVVSSMTAELFPTEVRYSGVALCSAFSGVAWAAPTPLVAAALVPTDGSVHWWPLPAVLVVTAVISLVAAAAARRGAQAVAEPGPGVANEPEPLSGEMDEIRTVPAAPAAPERV</sequence>
<evidence type="ECO:0000256" key="2">
    <source>
        <dbReference type="ARBA" id="ARBA00022448"/>
    </source>
</evidence>
<keyword evidence="2" id="KW-0813">Transport</keyword>
<protein>
    <submittedName>
        <fullName evidence="10">MFS transporter</fullName>
    </submittedName>
</protein>
<feature type="transmembrane region" description="Helical" evidence="8">
    <location>
        <begin position="243"/>
        <end position="260"/>
    </location>
</feature>
<dbReference type="InterPro" id="IPR020846">
    <property type="entry name" value="MFS_dom"/>
</dbReference>
<dbReference type="PANTHER" id="PTHR43045">
    <property type="entry name" value="SHIKIMATE TRANSPORTER"/>
    <property type="match status" value="1"/>
</dbReference>
<dbReference type="Pfam" id="PF00083">
    <property type="entry name" value="Sugar_tr"/>
    <property type="match status" value="1"/>
</dbReference>
<feature type="transmembrane region" description="Helical" evidence="8">
    <location>
        <begin position="280"/>
        <end position="300"/>
    </location>
</feature>
<dbReference type="PROSITE" id="PS50850">
    <property type="entry name" value="MFS"/>
    <property type="match status" value="1"/>
</dbReference>
<evidence type="ECO:0000256" key="1">
    <source>
        <dbReference type="ARBA" id="ARBA00004651"/>
    </source>
</evidence>
<dbReference type="InterPro" id="IPR036259">
    <property type="entry name" value="MFS_trans_sf"/>
</dbReference>
<evidence type="ECO:0000313" key="10">
    <source>
        <dbReference type="EMBL" id="ETA07541.1"/>
    </source>
</evidence>
<dbReference type="SUPFAM" id="SSF103473">
    <property type="entry name" value="MFS general substrate transporter"/>
    <property type="match status" value="1"/>
</dbReference>
<dbReference type="CDD" id="cd17369">
    <property type="entry name" value="MFS_ShiA_like"/>
    <property type="match status" value="1"/>
</dbReference>
<dbReference type="GO" id="GO:0022857">
    <property type="term" value="F:transmembrane transporter activity"/>
    <property type="evidence" value="ECO:0007669"/>
    <property type="project" value="InterPro"/>
</dbReference>
<feature type="transmembrane region" description="Helical" evidence="8">
    <location>
        <begin position="114"/>
        <end position="134"/>
    </location>
</feature>
<keyword evidence="4 8" id="KW-0812">Transmembrane</keyword>
<dbReference type="Pfam" id="PF07690">
    <property type="entry name" value="MFS_1"/>
    <property type="match status" value="1"/>
</dbReference>
<evidence type="ECO:0000256" key="6">
    <source>
        <dbReference type="ARBA" id="ARBA00023136"/>
    </source>
</evidence>
<feature type="transmembrane region" description="Helical" evidence="8">
    <location>
        <begin position="155"/>
        <end position="179"/>
    </location>
</feature>
<keyword evidence="5 8" id="KW-1133">Transmembrane helix</keyword>
<name>W9DKM0_9ACTN</name>
<evidence type="ECO:0000256" key="7">
    <source>
        <dbReference type="SAM" id="MobiDB-lite"/>
    </source>
</evidence>
<evidence type="ECO:0000259" key="9">
    <source>
        <dbReference type="PROSITE" id="PS50850"/>
    </source>
</evidence>
<dbReference type="RefSeq" id="WP_051405851.1">
    <property type="nucleotide sequence ID" value="NZ_KI629794.1"/>
</dbReference>
<dbReference type="Gene3D" id="1.20.1250.20">
    <property type="entry name" value="MFS general substrate transporter like domains"/>
    <property type="match status" value="2"/>
</dbReference>
<reference evidence="10 11" key="1">
    <citation type="journal article" date="2014" name="Genome Announc.">
        <title>Draft Genome Sequence of Gordonia alkanivorans Strain CGMCC6845, a Halotolerant Hydrocarbon-Degrading Bacterium.</title>
        <authorList>
            <person name="Wang X."/>
            <person name="Jin D."/>
            <person name="Zhou L."/>
            <person name="Wu L."/>
            <person name="An W."/>
            <person name="Zhao L."/>
        </authorList>
    </citation>
    <scope>NUCLEOTIDE SEQUENCE [LARGE SCALE GENOMIC DNA]</scope>
    <source>
        <strain evidence="10 11">CGMCC 6845</strain>
    </source>
</reference>
<comment type="subcellular location">
    <subcellularLocation>
        <location evidence="1">Cell membrane</location>
        <topology evidence="1">Multi-pass membrane protein</topology>
    </subcellularLocation>
</comment>
<evidence type="ECO:0000256" key="4">
    <source>
        <dbReference type="ARBA" id="ARBA00022692"/>
    </source>
</evidence>
<gene>
    <name evidence="10" type="ORF">V525_09310</name>
</gene>
<feature type="transmembrane region" description="Helical" evidence="8">
    <location>
        <begin position="307"/>
        <end position="328"/>
    </location>
</feature>
<accession>W9DKM0</accession>
<feature type="transmembrane region" description="Helical" evidence="8">
    <location>
        <begin position="367"/>
        <end position="385"/>
    </location>
</feature>
<evidence type="ECO:0000256" key="5">
    <source>
        <dbReference type="ARBA" id="ARBA00022989"/>
    </source>
</evidence>
<dbReference type="AlphaFoldDB" id="W9DKM0"/>
<keyword evidence="3" id="KW-1003">Cell membrane</keyword>
<dbReference type="InterPro" id="IPR011701">
    <property type="entry name" value="MFS"/>
</dbReference>